<name>A0A645E9I6_9ZZZZ</name>
<dbReference type="EMBL" id="VSSQ01044732">
    <property type="protein sequence ID" value="MPM98587.1"/>
    <property type="molecule type" value="Genomic_DNA"/>
</dbReference>
<reference evidence="2" key="1">
    <citation type="submission" date="2019-08" db="EMBL/GenBank/DDBJ databases">
        <authorList>
            <person name="Kucharzyk K."/>
            <person name="Murdoch R.W."/>
            <person name="Higgins S."/>
            <person name="Loffler F."/>
        </authorList>
    </citation>
    <scope>NUCLEOTIDE SEQUENCE</scope>
</reference>
<protein>
    <submittedName>
        <fullName evidence="2">Uncharacterized protein</fullName>
    </submittedName>
</protein>
<accession>A0A645E9I6</accession>
<evidence type="ECO:0000313" key="2">
    <source>
        <dbReference type="EMBL" id="MPM98587.1"/>
    </source>
</evidence>
<organism evidence="2">
    <name type="scientific">bioreactor metagenome</name>
    <dbReference type="NCBI Taxonomy" id="1076179"/>
    <lineage>
        <taxon>unclassified sequences</taxon>
        <taxon>metagenomes</taxon>
        <taxon>ecological metagenomes</taxon>
    </lineage>
</organism>
<evidence type="ECO:0000256" key="1">
    <source>
        <dbReference type="SAM" id="MobiDB-lite"/>
    </source>
</evidence>
<sequence>MAKENLVDVKLENLVLAEIALDLQREQDLVKFAVVRFLAGQEEVACDLHRDRRCTLSAPAGAEVGQRSTCDAKQIDSRVFVKTLVFGSQDGLLQLYWNVINVDDVPALLAKLADQVPVCCVNPQWYAGAVVSQGFKRGEVRPGEDGNGRQCGKAECRQRNKGRDRIEDPAHQNVRKMTQGRII</sequence>
<comment type="caution">
    <text evidence="2">The sequence shown here is derived from an EMBL/GenBank/DDBJ whole genome shotgun (WGS) entry which is preliminary data.</text>
</comment>
<proteinExistence type="predicted"/>
<gene>
    <name evidence="2" type="ORF">SDC9_145775</name>
</gene>
<feature type="region of interest" description="Disordered" evidence="1">
    <location>
        <begin position="139"/>
        <end position="167"/>
    </location>
</feature>
<dbReference type="AlphaFoldDB" id="A0A645E9I6"/>